<keyword evidence="3" id="KW-1185">Reference proteome</keyword>
<evidence type="ECO:0000313" key="3">
    <source>
        <dbReference type="Proteomes" id="UP000037405"/>
    </source>
</evidence>
<dbReference type="EMBL" id="LGUE01000005">
    <property type="protein sequence ID" value="KON83890.1"/>
    <property type="molecule type" value="Genomic_DNA"/>
</dbReference>
<reference evidence="3" key="1">
    <citation type="submission" date="2015-07" db="EMBL/GenBank/DDBJ databases">
        <title>Fjat-14235 jcm11544.</title>
        <authorList>
            <person name="Liu B."/>
            <person name="Wang J."/>
            <person name="Zhu Y."/>
            <person name="Liu G."/>
            <person name="Chen Q."/>
            <person name="Chen Z."/>
            <person name="Lan J."/>
            <person name="Che J."/>
            <person name="Ge C."/>
            <person name="Shi H."/>
            <person name="Pan Z."/>
            <person name="Liu X."/>
        </authorList>
    </citation>
    <scope>NUCLEOTIDE SEQUENCE [LARGE SCALE GENOMIC DNA]</scope>
    <source>
        <strain evidence="3">JCM 11544</strain>
    </source>
</reference>
<dbReference type="PATRIC" id="fig|189381.12.peg.4444"/>
<feature type="region of interest" description="Disordered" evidence="1">
    <location>
        <begin position="61"/>
        <end position="101"/>
    </location>
</feature>
<evidence type="ECO:0000256" key="1">
    <source>
        <dbReference type="SAM" id="MobiDB-lite"/>
    </source>
</evidence>
<proteinExistence type="predicted"/>
<comment type="caution">
    <text evidence="2">The sequence shown here is derived from an EMBL/GenBank/DDBJ whole genome shotgun (WGS) entry which is preliminary data.</text>
</comment>
<dbReference type="Pfam" id="PF14115">
    <property type="entry name" value="YuzL"/>
    <property type="match status" value="1"/>
</dbReference>
<protein>
    <submittedName>
        <fullName evidence="2">Uncharacterized protein</fullName>
    </submittedName>
</protein>
<dbReference type="Proteomes" id="UP000037405">
    <property type="component" value="Unassembled WGS sequence"/>
</dbReference>
<dbReference type="STRING" id="189381.GCA_900166615_02303"/>
<name>A0A0M0G241_9BACI</name>
<organism evidence="2 3">
    <name type="scientific">Rossellomorea marisflavi</name>
    <dbReference type="NCBI Taxonomy" id="189381"/>
    <lineage>
        <taxon>Bacteria</taxon>
        <taxon>Bacillati</taxon>
        <taxon>Bacillota</taxon>
        <taxon>Bacilli</taxon>
        <taxon>Bacillales</taxon>
        <taxon>Bacillaceae</taxon>
        <taxon>Rossellomorea</taxon>
    </lineage>
</organism>
<evidence type="ECO:0000313" key="2">
    <source>
        <dbReference type="EMBL" id="KON83890.1"/>
    </source>
</evidence>
<gene>
    <name evidence="2" type="ORF">AF331_17205</name>
</gene>
<dbReference type="AlphaFoldDB" id="A0A0M0G241"/>
<feature type="compositionally biased region" description="Polar residues" evidence="1">
    <location>
        <begin position="89"/>
        <end position="101"/>
    </location>
</feature>
<sequence>MNTHSFYVEKKDPNEFLLPIIYTKIKTIAIFKRLKILFFVNGTSPSLSADTLRVEVRNLAKHKKDPSKGGVSAASIKGDAGPGTEPSGKRNSQNNQYKKQP</sequence>
<dbReference type="InterPro" id="IPR025625">
    <property type="entry name" value="YuzL"/>
</dbReference>
<accession>A0A0M0G241</accession>